<dbReference type="STRING" id="254161.SAMN05216256_12124"/>
<dbReference type="Proteomes" id="UP000242847">
    <property type="component" value="Unassembled WGS sequence"/>
</dbReference>
<dbReference type="EMBL" id="MUBC01000013">
    <property type="protein sequence ID" value="ONM44461.1"/>
    <property type="molecule type" value="Genomic_DNA"/>
</dbReference>
<comment type="caution">
    <text evidence="1">The sequence shown here is derived from an EMBL/GenBank/DDBJ whole genome shotgun (WGS) entry which is preliminary data.</text>
</comment>
<evidence type="ECO:0000313" key="1">
    <source>
        <dbReference type="EMBL" id="ONM44461.1"/>
    </source>
</evidence>
<dbReference type="PANTHER" id="PTHR33835:SF1">
    <property type="entry name" value="METALLO-BETA-LACTAMASE DOMAIN-CONTAINING PROTEIN"/>
    <property type="match status" value="1"/>
</dbReference>
<dbReference type="AlphaFoldDB" id="A0A1S8DHL0"/>
<protein>
    <recommendedName>
        <fullName evidence="3">DUF4336 domain-containing protein</fullName>
    </recommendedName>
</protein>
<dbReference type="OrthoDB" id="450111at2"/>
<dbReference type="InterPro" id="IPR025638">
    <property type="entry name" value="DUF4336"/>
</dbReference>
<dbReference type="InterPro" id="IPR036866">
    <property type="entry name" value="RibonucZ/Hydroxyglut_hydro"/>
</dbReference>
<sequence length="241" mass="27618">MKQVCSNLWLADGDTVFFFTLPYSTRMTIIRLANCDLWVHSPVRLTADLRTQVNALGNVRWLIAPNHLHHLFVADWQQAWPEADLWGTQEVQNKRPDLHFRGTLDDTAGPWREEIDQCLFSGSPAMTECVFFHRRSATLIVTDLIENFDPAQLTPIKRVMARLAGIVAPKGGMPLDWRLSFRRHRAQARANLEQILCWRPERIVMAHGMLVAAGCDAFLRRAFAWLGPSPDIPHRQDTDKN</sequence>
<evidence type="ECO:0000313" key="2">
    <source>
        <dbReference type="Proteomes" id="UP000242847"/>
    </source>
</evidence>
<organism evidence="1 2">
    <name type="scientific">Halopseudomonas pachastrellae</name>
    <dbReference type="NCBI Taxonomy" id="254161"/>
    <lineage>
        <taxon>Bacteria</taxon>
        <taxon>Pseudomonadati</taxon>
        <taxon>Pseudomonadota</taxon>
        <taxon>Gammaproteobacteria</taxon>
        <taxon>Pseudomonadales</taxon>
        <taxon>Pseudomonadaceae</taxon>
        <taxon>Halopseudomonas</taxon>
    </lineage>
</organism>
<reference evidence="1 2" key="1">
    <citation type="submission" date="2017-01" db="EMBL/GenBank/DDBJ databases">
        <title>Draft genome sequence of Pseudomonas pachastrellae type strain CCUG 46540T from a deep sea.</title>
        <authorList>
            <person name="Gomila M."/>
            <person name="Mulet M."/>
            <person name="Lalucat J."/>
            <person name="Garcia-Valdes E."/>
        </authorList>
    </citation>
    <scope>NUCLEOTIDE SEQUENCE [LARGE SCALE GENOMIC DNA]</scope>
    <source>
        <strain evidence="1 2">CCUG 46540</strain>
    </source>
</reference>
<dbReference type="Pfam" id="PF14234">
    <property type="entry name" value="DUF4336"/>
    <property type="match status" value="1"/>
</dbReference>
<gene>
    <name evidence="1" type="ORF">BXT89_07700</name>
</gene>
<name>A0A1S8DHL0_9GAMM</name>
<evidence type="ECO:0008006" key="3">
    <source>
        <dbReference type="Google" id="ProtNLM"/>
    </source>
</evidence>
<keyword evidence="2" id="KW-1185">Reference proteome</keyword>
<dbReference type="SUPFAM" id="SSF56281">
    <property type="entry name" value="Metallo-hydrolase/oxidoreductase"/>
    <property type="match status" value="1"/>
</dbReference>
<accession>A0A1S8DHL0</accession>
<dbReference type="PANTHER" id="PTHR33835">
    <property type="entry name" value="YALI0C07656P"/>
    <property type="match status" value="1"/>
</dbReference>
<proteinExistence type="predicted"/>